<evidence type="ECO:0000313" key="2">
    <source>
        <dbReference type="Proteomes" id="UP000053398"/>
    </source>
</evidence>
<protein>
    <submittedName>
        <fullName evidence="1">Uncharacterized protein</fullName>
    </submittedName>
</protein>
<keyword evidence="2" id="KW-1185">Reference proteome</keyword>
<proteinExistence type="predicted"/>
<dbReference type="EMBL" id="LMWP01000058">
    <property type="protein sequence ID" value="KUN16242.1"/>
    <property type="molecule type" value="Genomic_DNA"/>
</dbReference>
<dbReference type="Proteomes" id="UP000053398">
    <property type="component" value="Unassembled WGS sequence"/>
</dbReference>
<comment type="caution">
    <text evidence="1">The sequence shown here is derived from an EMBL/GenBank/DDBJ whole genome shotgun (WGS) entry which is preliminary data.</text>
</comment>
<accession>A0A117Q9M3</accession>
<reference evidence="1 2" key="1">
    <citation type="submission" date="2015-10" db="EMBL/GenBank/DDBJ databases">
        <title>Draft genome sequence of Streptomyces corchorusii DSM 40340, type strain for the species Streptomyces corchorusii.</title>
        <authorList>
            <person name="Ruckert C."/>
            <person name="Winkler A."/>
            <person name="Kalinowski J."/>
            <person name="Kampfer P."/>
            <person name="Glaeser S."/>
        </authorList>
    </citation>
    <scope>NUCLEOTIDE SEQUENCE [LARGE SCALE GENOMIC DNA]</scope>
    <source>
        <strain evidence="1 2">DSM 40340</strain>
    </source>
</reference>
<gene>
    <name evidence="1" type="ORF">AQJ11_40350</name>
</gene>
<organism evidence="1 2">
    <name type="scientific">Streptomyces corchorusii</name>
    <name type="common">Streptomyces chibaensis</name>
    <dbReference type="NCBI Taxonomy" id="1903"/>
    <lineage>
        <taxon>Bacteria</taxon>
        <taxon>Bacillati</taxon>
        <taxon>Actinomycetota</taxon>
        <taxon>Actinomycetes</taxon>
        <taxon>Kitasatosporales</taxon>
        <taxon>Streptomycetaceae</taxon>
        <taxon>Streptomyces</taxon>
    </lineage>
</organism>
<sequence>MQSRFHWVAPQAVLRARQARVPSGAMSSLGAPVRSVTMAKKRRSSGLLLVRGFGLALGQRVLPQVVPGQGYAVGVLFGELGAVPKTIRLPLRSSISVSQ</sequence>
<dbReference type="AlphaFoldDB" id="A0A117Q9M3"/>
<evidence type="ECO:0000313" key="1">
    <source>
        <dbReference type="EMBL" id="KUN16242.1"/>
    </source>
</evidence>
<name>A0A117Q9M3_STRCK</name>